<keyword evidence="3" id="KW-0698">rRNA processing</keyword>
<proteinExistence type="predicted"/>
<evidence type="ECO:0000256" key="3">
    <source>
        <dbReference type="ARBA" id="ARBA00022552"/>
    </source>
</evidence>
<name>A0A061AGD5_CYBFA</name>
<dbReference type="Pfam" id="PF23869">
    <property type="entry name" value="Beta-prop_WDR75_1st"/>
    <property type="match status" value="1"/>
</dbReference>
<dbReference type="PANTHER" id="PTHR44215">
    <property type="entry name" value="WD REPEAT-CONTAINING PROTEIN 75"/>
    <property type="match status" value="1"/>
</dbReference>
<gene>
    <name evidence="9" type="ORF">CYFA0S_01e03158g</name>
</gene>
<dbReference type="InterPro" id="IPR015943">
    <property type="entry name" value="WD40/YVTN_repeat-like_dom_sf"/>
</dbReference>
<dbReference type="SUPFAM" id="SSF50969">
    <property type="entry name" value="YVTN repeat-like/Quinoprotein amine dehydrogenase"/>
    <property type="match status" value="1"/>
</dbReference>
<dbReference type="PhylomeDB" id="A0A061AGD5"/>
<accession>A0A061AGD5</accession>
<keyword evidence="6" id="KW-0804">Transcription</keyword>
<comment type="subcellular location">
    <subcellularLocation>
        <location evidence="1">Nucleus</location>
        <location evidence="1">Nucleolus</location>
    </subcellularLocation>
</comment>
<evidence type="ECO:0000256" key="7">
    <source>
        <dbReference type="ARBA" id="ARBA00023242"/>
    </source>
</evidence>
<dbReference type="SUPFAM" id="SSF50978">
    <property type="entry name" value="WD40 repeat-like"/>
    <property type="match status" value="2"/>
</dbReference>
<dbReference type="VEuPathDB" id="FungiDB:BON22_0704"/>
<feature type="repeat" description="WD" evidence="8">
    <location>
        <begin position="239"/>
        <end position="280"/>
    </location>
</feature>
<dbReference type="GO" id="GO:0045943">
    <property type="term" value="P:positive regulation of transcription by RNA polymerase I"/>
    <property type="evidence" value="ECO:0007669"/>
    <property type="project" value="InterPro"/>
</dbReference>
<dbReference type="GO" id="GO:0006364">
    <property type="term" value="P:rRNA processing"/>
    <property type="evidence" value="ECO:0007669"/>
    <property type="project" value="UniProtKB-KW"/>
</dbReference>
<keyword evidence="4 8" id="KW-0853">WD repeat</keyword>
<dbReference type="PANTHER" id="PTHR44215:SF1">
    <property type="entry name" value="WD REPEAT-CONTAINING PROTEIN 75"/>
    <property type="match status" value="1"/>
</dbReference>
<sequence>MLAEDFKTSLVGGGQPLRNAQLLCADGRHLVVPFNNQLRVYLLTTRQCVRSLKFTVQNGISLEGLVSLRQDLENENLLWAFLASGEVLLINWREKVVEPLVKKIKLTLAKDDSLLFVVRFYGDSVLTLTGKKSFNPHTRSLVNYKLGNKIETSTLSSVKSTVLFAISKDSKTIAFLTKPGDNITQIVTLNVESGDKTTTPYPYKTHITAIALANDGTIALGSQSGVIQLVFPDTTIRALKWHIDAVKSLAFSNDGRYLLSGGLERVLVFWQLDTEKQQFLPRLAGEVSDIEVPTDELYMVTVRLDVNHEQYELLVLSSADLQSRLSVTGPRQAFTSPLSAMKKVHKLYEKDKSMDVQKLKYDFTTPVELHPTTKQMYLIHGAHLQVFDYHKSEQAFVQKITDTLQTGKVRSELKLMDPEVKKFAFTTDGKWLATVEEHHHGEIDNLLSQNDLTCVLKIWRFVESQKGQPQQSAQGVTSSWELITKIVNPHGVGVPVRSLIAAPSSYFHGLAFLSADVSGGVRLWRPQPSSPAWSLRKLKPSMGLHSNNVSLAWSPDSSLIFLGFDDTLIPIDTSSFEEITTPEITALTRVSGSTIRSLAIVDHTLVILASTCLKTINLLTLQENPLVVATHASKNSSNLLAINHTRGTLALAVNYYSRESKHCDSKIFVFSPHTLQPLYVSSHDTYISSLVWNGDEDFLFLDIKSRIGLVTSSKLSSEDEFEGSRDYEQEMAVLLAQAEASSKVAGKLNGHSIANAEEINSHKTLDANSFATLFDSIGTIKLETLFERVMQVVE</sequence>
<dbReference type="PROSITE" id="PS50082">
    <property type="entry name" value="WD_REPEATS_2"/>
    <property type="match status" value="1"/>
</dbReference>
<dbReference type="GO" id="GO:2000234">
    <property type="term" value="P:positive regulation of rRNA processing"/>
    <property type="evidence" value="ECO:0007669"/>
    <property type="project" value="TreeGrafter"/>
</dbReference>
<dbReference type="EMBL" id="LK052886">
    <property type="protein sequence ID" value="CDR36633.1"/>
    <property type="molecule type" value="Genomic_DNA"/>
</dbReference>
<organism evidence="9">
    <name type="scientific">Cyberlindnera fabianii</name>
    <name type="common">Yeast</name>
    <name type="synonym">Hansenula fabianii</name>
    <dbReference type="NCBI Taxonomy" id="36022"/>
    <lineage>
        <taxon>Eukaryota</taxon>
        <taxon>Fungi</taxon>
        <taxon>Dikarya</taxon>
        <taxon>Ascomycota</taxon>
        <taxon>Saccharomycotina</taxon>
        <taxon>Saccharomycetes</taxon>
        <taxon>Phaffomycetales</taxon>
        <taxon>Phaffomycetaceae</taxon>
        <taxon>Cyberlindnera</taxon>
    </lineage>
</organism>
<evidence type="ECO:0000256" key="6">
    <source>
        <dbReference type="ARBA" id="ARBA00023163"/>
    </source>
</evidence>
<evidence type="ECO:0000313" key="9">
    <source>
        <dbReference type="EMBL" id="CDR36633.1"/>
    </source>
</evidence>
<evidence type="ECO:0000256" key="1">
    <source>
        <dbReference type="ARBA" id="ARBA00004604"/>
    </source>
</evidence>
<keyword evidence="2" id="KW-0690">Ribosome biogenesis</keyword>
<dbReference type="InterPro" id="IPR036322">
    <property type="entry name" value="WD40_repeat_dom_sf"/>
</dbReference>
<protein>
    <submittedName>
        <fullName evidence="9">CYFA0S01e03158g1_1</fullName>
    </submittedName>
</protein>
<dbReference type="PROSITE" id="PS50294">
    <property type="entry name" value="WD_REPEATS_REGION"/>
    <property type="match status" value="1"/>
</dbReference>
<evidence type="ECO:0000256" key="8">
    <source>
        <dbReference type="PROSITE-ProRule" id="PRU00221"/>
    </source>
</evidence>
<evidence type="ECO:0000256" key="5">
    <source>
        <dbReference type="ARBA" id="ARBA00022737"/>
    </source>
</evidence>
<dbReference type="OrthoDB" id="4096at2759"/>
<dbReference type="AlphaFoldDB" id="A0A061AGD5"/>
<dbReference type="Gene3D" id="2.130.10.10">
    <property type="entry name" value="YVTN repeat-like/Quinoprotein amine dehydrogenase"/>
    <property type="match status" value="2"/>
</dbReference>
<dbReference type="GO" id="GO:0003723">
    <property type="term" value="F:RNA binding"/>
    <property type="evidence" value="ECO:0007669"/>
    <property type="project" value="InterPro"/>
</dbReference>
<evidence type="ECO:0000256" key="2">
    <source>
        <dbReference type="ARBA" id="ARBA00022517"/>
    </source>
</evidence>
<dbReference type="InterPro" id="IPR011044">
    <property type="entry name" value="Quino_amine_DH_bsu"/>
</dbReference>
<dbReference type="InterPro" id="IPR053826">
    <property type="entry name" value="WDR75"/>
</dbReference>
<keyword evidence="7" id="KW-0539">Nucleus</keyword>
<reference evidence="9" key="1">
    <citation type="journal article" date="2014" name="Genome Announc.">
        <title>Genome sequence of the yeast Cyberlindnera fabianii (Hansenula fabianii).</title>
        <authorList>
            <person name="Freel K.C."/>
            <person name="Sarilar V."/>
            <person name="Neuveglise C."/>
            <person name="Devillers H."/>
            <person name="Friedrich A."/>
            <person name="Schacherer J."/>
        </authorList>
    </citation>
    <scope>NUCLEOTIDE SEQUENCE</scope>
    <source>
        <strain evidence="9">YJS4271</strain>
    </source>
</reference>
<dbReference type="SMART" id="SM00320">
    <property type="entry name" value="WD40"/>
    <property type="match status" value="1"/>
</dbReference>
<dbReference type="InterPro" id="IPR001680">
    <property type="entry name" value="WD40_rpt"/>
</dbReference>
<dbReference type="GO" id="GO:0032040">
    <property type="term" value="C:small-subunit processome"/>
    <property type="evidence" value="ECO:0007669"/>
    <property type="project" value="InterPro"/>
</dbReference>
<evidence type="ECO:0000256" key="4">
    <source>
        <dbReference type="ARBA" id="ARBA00022574"/>
    </source>
</evidence>
<keyword evidence="5" id="KW-0677">Repeat</keyword>